<dbReference type="Pfam" id="PF20956">
    <property type="entry name" value="DUF4931_C"/>
    <property type="match status" value="1"/>
</dbReference>
<dbReference type="Proteomes" id="UP000004080">
    <property type="component" value="Unassembled WGS sequence"/>
</dbReference>
<dbReference type="OrthoDB" id="1803128at2"/>
<accession>I8UJS0</accession>
<dbReference type="GO" id="GO:0016779">
    <property type="term" value="F:nucleotidyltransferase activity"/>
    <property type="evidence" value="ECO:0007669"/>
    <property type="project" value="UniProtKB-KW"/>
</dbReference>
<sequence>MQTHLLFNMQMGTQKPESIRNTETKCPFCEVESLRNIIDQKGEIIWLENKYPVLSDAYQTVLIETSECFSELSNYESHHLYTLLSFGLEAWESLLQQKKYASVLFFKNHGPYSGGTLRHPHMQIIGLKKADYREHLAPYHFEGITIAEEDGIVLNLSTKPKMGFYEWNIVMSDRSKEKELAHYIQFTVRYLLNGFNKKCNSYNLFFYQLDGVIAAKIIPRFATSPLFVGYSLPQVANNIGEIAEDMKMIFLSKDKR</sequence>
<gene>
    <name evidence="3" type="ORF">A374_02689</name>
</gene>
<dbReference type="AlphaFoldDB" id="I8UJS0"/>
<evidence type="ECO:0000259" key="1">
    <source>
        <dbReference type="Pfam" id="PF16285"/>
    </source>
</evidence>
<feature type="domain" description="DUF4931" evidence="1">
    <location>
        <begin position="7"/>
        <end position="129"/>
    </location>
</feature>
<feature type="domain" description="DUF4931" evidence="2">
    <location>
        <begin position="135"/>
        <end position="250"/>
    </location>
</feature>
<evidence type="ECO:0000313" key="3">
    <source>
        <dbReference type="EMBL" id="EIT87125.1"/>
    </source>
</evidence>
<dbReference type="PATRIC" id="fig|1196324.3.peg.544"/>
<keyword evidence="3" id="KW-0808">Transferase</keyword>
<dbReference type="Gene3D" id="3.30.428.10">
    <property type="entry name" value="HIT-like"/>
    <property type="match status" value="1"/>
</dbReference>
<dbReference type="InterPro" id="IPR049285">
    <property type="entry name" value="DUF4931_C"/>
</dbReference>
<evidence type="ECO:0000259" key="2">
    <source>
        <dbReference type="Pfam" id="PF20956"/>
    </source>
</evidence>
<protein>
    <submittedName>
        <fullName evidence="3">Galactose-1-phosphate uridylyltransferase</fullName>
    </submittedName>
</protein>
<reference evidence="3 4" key="1">
    <citation type="journal article" date="2012" name="J. Bacteriol.">
        <title>Genome of Bacillus macauensis ZFHKF-1, a Long-Chain-Forming Bacterium.</title>
        <authorList>
            <person name="Cai L."/>
            <person name="Zhang T."/>
        </authorList>
    </citation>
    <scope>NUCLEOTIDE SEQUENCE [LARGE SCALE GENOMIC DNA]</scope>
    <source>
        <strain evidence="3 4">ZFHKF-1</strain>
    </source>
</reference>
<dbReference type="eggNOG" id="COG1085">
    <property type="taxonomic scope" value="Bacteria"/>
</dbReference>
<name>I8UJS0_9BACL</name>
<keyword evidence="3" id="KW-0548">Nucleotidyltransferase</keyword>
<evidence type="ECO:0000313" key="4">
    <source>
        <dbReference type="Proteomes" id="UP000004080"/>
    </source>
</evidence>
<dbReference type="STRING" id="1196324.A374_02689"/>
<dbReference type="InterPro" id="IPR046322">
    <property type="entry name" value="DUF4931"/>
</dbReference>
<dbReference type="SUPFAM" id="SSF54197">
    <property type="entry name" value="HIT-like"/>
    <property type="match status" value="1"/>
</dbReference>
<proteinExistence type="predicted"/>
<organism evidence="3 4">
    <name type="scientific">Fictibacillus macauensis ZFHKF-1</name>
    <dbReference type="NCBI Taxonomy" id="1196324"/>
    <lineage>
        <taxon>Bacteria</taxon>
        <taxon>Bacillati</taxon>
        <taxon>Bacillota</taxon>
        <taxon>Bacilli</taxon>
        <taxon>Bacillales</taxon>
        <taxon>Fictibacillaceae</taxon>
        <taxon>Fictibacillus</taxon>
    </lineage>
</organism>
<comment type="caution">
    <text evidence="3">The sequence shown here is derived from an EMBL/GenBank/DDBJ whole genome shotgun (WGS) entry which is preliminary data.</text>
</comment>
<keyword evidence="4" id="KW-1185">Reference proteome</keyword>
<dbReference type="EMBL" id="AKKV01000019">
    <property type="protein sequence ID" value="EIT87125.1"/>
    <property type="molecule type" value="Genomic_DNA"/>
</dbReference>
<dbReference type="InterPro" id="IPR012361">
    <property type="entry name" value="GalT_short"/>
</dbReference>
<dbReference type="Pfam" id="PF16285">
    <property type="entry name" value="DUF4931_N"/>
    <property type="match status" value="1"/>
</dbReference>
<dbReference type="RefSeq" id="WP_007200637.1">
    <property type="nucleotide sequence ID" value="NZ_AKKV01000019.1"/>
</dbReference>
<dbReference type="PIRSF" id="PIRSF031505">
    <property type="entry name" value="GalT_short"/>
    <property type="match status" value="1"/>
</dbReference>
<dbReference type="InterPro" id="IPR036265">
    <property type="entry name" value="HIT-like_sf"/>
</dbReference>